<keyword evidence="2" id="KW-1185">Reference proteome</keyword>
<name>D4ZJJ7_SHEVD</name>
<organism evidence="1 2">
    <name type="scientific">Shewanella violacea (strain JCM 10179 / CIP 106290 / LMG 19151 / DSS12)</name>
    <dbReference type="NCBI Taxonomy" id="637905"/>
    <lineage>
        <taxon>Bacteria</taxon>
        <taxon>Pseudomonadati</taxon>
        <taxon>Pseudomonadota</taxon>
        <taxon>Gammaproteobacteria</taxon>
        <taxon>Alteromonadales</taxon>
        <taxon>Shewanellaceae</taxon>
        <taxon>Shewanella</taxon>
    </lineage>
</organism>
<evidence type="ECO:0000313" key="2">
    <source>
        <dbReference type="Proteomes" id="UP000002350"/>
    </source>
</evidence>
<dbReference type="HOGENOM" id="CLU_2620094_0_0_6"/>
<gene>
    <name evidence="1" type="ordered locus">SVI_1875</name>
</gene>
<dbReference type="KEGG" id="svo:SVI_1875"/>
<sequence length="78" mass="9037">MNHVLFVPFLGGSVAILFNRPALALQLLRNAYKTMLEERVAVQTTTKLRSRYWLSIMSDTCHLSQFPAMEKWFETSVM</sequence>
<reference evidence="2" key="1">
    <citation type="journal article" date="2010" name="Mol. Biosyst.">
        <title>Complete genome sequence and comparative analysis of Shewanella violacea, a psychrophilic and piezophilic bacterium from deep sea floor sediments.</title>
        <authorList>
            <person name="Aono E."/>
            <person name="Baba T."/>
            <person name="Ara T."/>
            <person name="Nishi T."/>
            <person name="Nakamichi T."/>
            <person name="Inamoto E."/>
            <person name="Toyonaga H."/>
            <person name="Hasegawa M."/>
            <person name="Takai Y."/>
            <person name="Okumura Y."/>
            <person name="Baba M."/>
            <person name="Tomita M."/>
            <person name="Kato C."/>
            <person name="Oshima T."/>
            <person name="Nakasone K."/>
            <person name="Mori H."/>
        </authorList>
    </citation>
    <scope>NUCLEOTIDE SEQUENCE [LARGE SCALE GENOMIC DNA]</scope>
    <source>
        <strain evidence="2">JCM 10179 / CIP 106290 / LMG 19151 / DSS12</strain>
    </source>
</reference>
<dbReference type="Proteomes" id="UP000002350">
    <property type="component" value="Chromosome"/>
</dbReference>
<dbReference type="EMBL" id="AP011177">
    <property type="protein sequence ID" value="BAJ01846.1"/>
    <property type="molecule type" value="Genomic_DNA"/>
</dbReference>
<dbReference type="AlphaFoldDB" id="D4ZJJ7"/>
<proteinExistence type="predicted"/>
<evidence type="ECO:0000313" key="1">
    <source>
        <dbReference type="EMBL" id="BAJ01846.1"/>
    </source>
</evidence>
<accession>D4ZJJ7</accession>
<protein>
    <submittedName>
        <fullName evidence="1">Uncharacterized protein</fullName>
    </submittedName>
</protein>